<dbReference type="KEGG" id="serq:CWC46_02590"/>
<reference evidence="2 5" key="3">
    <citation type="submission" date="2017-11" db="EMBL/GenBank/DDBJ databases">
        <title>Complete genome sequence of Serratia sp. ATCC 39006 LacA.</title>
        <authorList>
            <person name="Hampton H.G."/>
            <person name="Jackson S.A."/>
            <person name="Jauregui R."/>
            <person name="Poulter G.T.M."/>
            <person name="Salmond G.P.C."/>
            <person name="Fineran P.C."/>
        </authorList>
    </citation>
    <scope>NUCLEOTIDE SEQUENCE [LARGE SCALE GENOMIC DNA]</scope>
    <source>
        <strain evidence="2 5">ATCC 39006</strain>
    </source>
</reference>
<evidence type="ECO:0000313" key="4">
    <source>
        <dbReference type="Proteomes" id="UP000017700"/>
    </source>
</evidence>
<organism evidence="3 4">
    <name type="scientific">Serratia sp. (strain ATCC 39006)</name>
    <name type="common">Prodigiosinella confusarubida</name>
    <dbReference type="NCBI Taxonomy" id="104623"/>
    <lineage>
        <taxon>Bacteria</taxon>
        <taxon>Pseudomonadati</taxon>
        <taxon>Pseudomonadota</taxon>
        <taxon>Gammaproteobacteria</taxon>
        <taxon>Enterobacterales</taxon>
        <taxon>Pectobacteriaceae</taxon>
        <taxon>Prodigiosinella</taxon>
    </lineage>
</organism>
<keyword evidence="1" id="KW-0732">Signal</keyword>
<proteinExistence type="predicted"/>
<dbReference type="EMBL" id="CP025085">
    <property type="protein sequence ID" value="AUG98801.1"/>
    <property type="molecule type" value="Genomic_DNA"/>
</dbReference>
<dbReference type="PROSITE" id="PS51257">
    <property type="entry name" value="PROKAR_LIPOPROTEIN"/>
    <property type="match status" value="1"/>
</dbReference>
<evidence type="ECO:0000313" key="5">
    <source>
        <dbReference type="Proteomes" id="UP000233778"/>
    </source>
</evidence>
<sequence length="128" mass="14295">MKKQHFLAGLVCVFVLAGCARTAPVVNVNKPVAGSYTNDQVRVAILQAGLQRKWVMTPVSPGVINGHIDDRGHVADIRITYTPTQYSINYVGSQNLKAQHGMIHKTYNRWINNLDRDIQLKLASQQIK</sequence>
<feature type="chain" id="PRO_5036040999" description="Lipoprotein" evidence="1">
    <location>
        <begin position="23"/>
        <end position="128"/>
    </location>
</feature>
<dbReference type="KEGG" id="sera:Ser39006_002590"/>
<feature type="signal peptide" evidence="1">
    <location>
        <begin position="1"/>
        <end position="22"/>
    </location>
</feature>
<dbReference type="EMBL" id="CP025084">
    <property type="protein sequence ID" value="AUH03116.1"/>
    <property type="molecule type" value="Genomic_DNA"/>
</dbReference>
<evidence type="ECO:0000313" key="2">
    <source>
        <dbReference type="EMBL" id="AUG98801.1"/>
    </source>
</evidence>
<reference evidence="3" key="2">
    <citation type="submission" date="2013-09" db="EMBL/GenBank/DDBJ databases">
        <authorList>
            <person name="Wang G."/>
            <person name="Yang Y."/>
            <person name="Su Y."/>
        </authorList>
    </citation>
    <scope>NUCLEOTIDE SEQUENCE</scope>
    <source>
        <strain evidence="3">ATCC 39006</strain>
    </source>
</reference>
<evidence type="ECO:0000313" key="3">
    <source>
        <dbReference type="EMBL" id="AUH03116.1"/>
    </source>
</evidence>
<dbReference type="AlphaFoldDB" id="A0A2I5T2N3"/>
<protein>
    <recommendedName>
        <fullName evidence="6">Lipoprotein</fullName>
    </recommendedName>
</protein>
<dbReference type="RefSeq" id="WP_021013758.1">
    <property type="nucleotide sequence ID" value="NZ_CP025084.1"/>
</dbReference>
<reference evidence="3 4" key="1">
    <citation type="journal article" date="2013" name="Genome Announc.">
        <title>Draft genome sequence of Serratia sp. strain ATCC 39006, a model bacterium for analysis of the biosynthesis and regulation of prodigiosin, a carbapenem, and gas vesicles.</title>
        <authorList>
            <person name="Fineran P.C."/>
            <person name="Iglesias Cans M.C."/>
            <person name="Ramsay J.P."/>
            <person name="Wilf N.M."/>
            <person name="Cossyleon D."/>
            <person name="McNeil M.B."/>
            <person name="Williamson N.R."/>
            <person name="Monson R.E."/>
            <person name="Becher S.A."/>
            <person name="Stanton J.A."/>
            <person name="Brugger K."/>
            <person name="Brown S.D."/>
            <person name="Salmond G.P."/>
        </authorList>
    </citation>
    <scope>NUCLEOTIDE SEQUENCE [LARGE SCALE GENOMIC DNA]</scope>
    <source>
        <strain evidence="3">ATCC 39006</strain>
        <strain evidence="4">ATCC 39006 / SC 11482</strain>
    </source>
</reference>
<evidence type="ECO:0000256" key="1">
    <source>
        <dbReference type="SAM" id="SignalP"/>
    </source>
</evidence>
<dbReference type="STRING" id="104623.Ser39006_00482"/>
<gene>
    <name evidence="2" type="ORF">CWC46_02590</name>
    <name evidence="3" type="ORF">Ser39006_002590</name>
</gene>
<dbReference type="OrthoDB" id="9815328at2"/>
<reference evidence="3" key="4">
    <citation type="submission" date="2017-11" db="EMBL/GenBank/DDBJ databases">
        <title>Complete genome sequence of Serratia sp. ATCC 39006.</title>
        <authorList>
            <person name="Hampton H.G."/>
            <person name="Jackson S.A."/>
            <person name="Jauregui R."/>
            <person name="Poulter G.T.M."/>
            <person name="Salmond G.P.C."/>
            <person name="Fineran P.C."/>
        </authorList>
    </citation>
    <scope>NUCLEOTIDE SEQUENCE</scope>
    <source>
        <strain evidence="3">ATCC 39006</strain>
    </source>
</reference>
<evidence type="ECO:0008006" key="6">
    <source>
        <dbReference type="Google" id="ProtNLM"/>
    </source>
</evidence>
<name>A0A2I5T2N3_SERS3</name>
<dbReference type="Proteomes" id="UP000017700">
    <property type="component" value="Chromosome"/>
</dbReference>
<keyword evidence="4" id="KW-1185">Reference proteome</keyword>
<accession>A0A2I5T2N3</accession>
<dbReference type="Proteomes" id="UP000233778">
    <property type="component" value="Chromosome"/>
</dbReference>